<feature type="compositionally biased region" description="Gly residues" evidence="6">
    <location>
        <begin position="25"/>
        <end position="34"/>
    </location>
</feature>
<dbReference type="Proteomes" id="UP000594260">
    <property type="component" value="Unplaced"/>
</dbReference>
<evidence type="ECO:0000313" key="10">
    <source>
        <dbReference type="Proteomes" id="UP000594260"/>
    </source>
</evidence>
<dbReference type="InterPro" id="IPR017452">
    <property type="entry name" value="GPCR_Rhodpsn_7TM"/>
</dbReference>
<evidence type="ECO:0000256" key="7">
    <source>
        <dbReference type="SAM" id="Phobius"/>
    </source>
</evidence>
<comment type="similarity">
    <text evidence="2">Belongs to the G-protein coupled receptor 1 family.</text>
</comment>
<accession>A0A7M7JIU0</accession>
<evidence type="ECO:0000256" key="6">
    <source>
        <dbReference type="SAM" id="MobiDB-lite"/>
    </source>
</evidence>
<dbReference type="CDD" id="cd14978">
    <property type="entry name" value="7tmA_FMRFamide_R-like"/>
    <property type="match status" value="1"/>
</dbReference>
<dbReference type="PANTHER" id="PTHR46273:SF4">
    <property type="entry name" value="AT19640P"/>
    <property type="match status" value="1"/>
</dbReference>
<evidence type="ECO:0000313" key="9">
    <source>
        <dbReference type="EnsemblMetazoa" id="XP_022652795"/>
    </source>
</evidence>
<dbReference type="OrthoDB" id="5864054at2759"/>
<dbReference type="RefSeq" id="XP_022652795.1">
    <property type="nucleotide sequence ID" value="XM_022797060.1"/>
</dbReference>
<feature type="transmembrane region" description="Helical" evidence="7">
    <location>
        <begin position="385"/>
        <end position="407"/>
    </location>
</feature>
<comment type="subcellular location">
    <subcellularLocation>
        <location evidence="1">Membrane</location>
    </subcellularLocation>
</comment>
<dbReference type="EnsemblMetazoa" id="XM_022797064">
    <property type="protein sequence ID" value="XP_022652799"/>
    <property type="gene ID" value="LOC111246826"/>
</dbReference>
<dbReference type="PROSITE" id="PS50262">
    <property type="entry name" value="G_PROTEIN_RECEP_F1_2"/>
    <property type="match status" value="1"/>
</dbReference>
<keyword evidence="5 7" id="KW-0472">Membrane</keyword>
<dbReference type="GO" id="GO:0008528">
    <property type="term" value="F:G protein-coupled peptide receptor activity"/>
    <property type="evidence" value="ECO:0007669"/>
    <property type="project" value="InterPro"/>
</dbReference>
<dbReference type="FunCoup" id="A0A7M7JIU0">
    <property type="interactions" value="50"/>
</dbReference>
<dbReference type="RefSeq" id="XP_022652798.1">
    <property type="nucleotide sequence ID" value="XM_022797063.1"/>
</dbReference>
<evidence type="ECO:0000256" key="4">
    <source>
        <dbReference type="ARBA" id="ARBA00022989"/>
    </source>
</evidence>
<dbReference type="Pfam" id="PF10324">
    <property type="entry name" value="7TM_GPCR_Srw"/>
    <property type="match status" value="1"/>
</dbReference>
<dbReference type="PANTHER" id="PTHR46273">
    <property type="entry name" value="MYOSUPPRESSIN RECEPTOR 1, ISOFORM B-RELATED"/>
    <property type="match status" value="1"/>
</dbReference>
<sequence length="448" mass="49251">MENATYANNVAWSNRNDNLSSATGSSGGRGGSGEAVGRADVDGGLGGLQGVLDPMAYNFESDEFSSFNNTSSTISPSASGERIVSDDWSAWYIHNVHGWLSLAVCVFGILANILNVVVLSRKNMISPTNAILIGLAVADMLVMCFYLPYAILEFVQQKDNDCILDDVPVACRSYAAIVYTLVCSNATVVFHTVSTWLTVALAVWRWMAVTFPGQTRNVCSMHRAQITIGSTYVGTAIACIPNYITFTVHEVIAKSRIDGQPVVSYKVDFTVVSHFESIRKFNFWMYSVLMKLVPCVALTMLSMALVRALCEADERRRRLKARPNSQAGAASGARSMEPPSANQRSSDRTTRMLLAVLLLFLITEFPAGILSLLSGILGDSFFERYYLRVGDILDILALFNSSVNFILYCSMSRQFRKTFALLFTPRWLQHWAPVMATEANATIATTCV</sequence>
<dbReference type="InterPro" id="IPR019427">
    <property type="entry name" value="7TM_GPCR_serpentine_rcpt_Srw"/>
</dbReference>
<dbReference type="GeneID" id="111246826"/>
<name>A0A7M7JIU0_VARDE</name>
<feature type="transmembrane region" description="Helical" evidence="7">
    <location>
        <begin position="352"/>
        <end position="373"/>
    </location>
</feature>
<keyword evidence="3 7" id="KW-0812">Transmembrane</keyword>
<dbReference type="RefSeq" id="XP_022652801.1">
    <property type="nucleotide sequence ID" value="XM_022797066.1"/>
</dbReference>
<dbReference type="GO" id="GO:0005886">
    <property type="term" value="C:plasma membrane"/>
    <property type="evidence" value="ECO:0007669"/>
    <property type="project" value="TreeGrafter"/>
</dbReference>
<dbReference type="EnsemblMetazoa" id="XM_022797066">
    <property type="protein sequence ID" value="XP_022652801"/>
    <property type="gene ID" value="LOC111246826"/>
</dbReference>
<feature type="transmembrane region" description="Helical" evidence="7">
    <location>
        <begin position="224"/>
        <end position="244"/>
    </location>
</feature>
<dbReference type="RefSeq" id="XP_022652802.1">
    <property type="nucleotide sequence ID" value="XM_022797067.1"/>
</dbReference>
<dbReference type="RefSeq" id="XP_022652800.1">
    <property type="nucleotide sequence ID" value="XM_022797065.1"/>
</dbReference>
<dbReference type="InterPro" id="IPR000276">
    <property type="entry name" value="GPCR_Rhodpsn"/>
</dbReference>
<evidence type="ECO:0000256" key="3">
    <source>
        <dbReference type="ARBA" id="ARBA00022692"/>
    </source>
</evidence>
<organism evidence="9 10">
    <name type="scientific">Varroa destructor</name>
    <name type="common">Honeybee mite</name>
    <dbReference type="NCBI Taxonomy" id="109461"/>
    <lineage>
        <taxon>Eukaryota</taxon>
        <taxon>Metazoa</taxon>
        <taxon>Ecdysozoa</taxon>
        <taxon>Arthropoda</taxon>
        <taxon>Chelicerata</taxon>
        <taxon>Arachnida</taxon>
        <taxon>Acari</taxon>
        <taxon>Parasitiformes</taxon>
        <taxon>Mesostigmata</taxon>
        <taxon>Gamasina</taxon>
        <taxon>Dermanyssoidea</taxon>
        <taxon>Varroidae</taxon>
        <taxon>Varroa</taxon>
    </lineage>
</organism>
<dbReference type="RefSeq" id="XP_022652797.1">
    <property type="nucleotide sequence ID" value="XM_022797062.1"/>
</dbReference>
<dbReference type="InParanoid" id="A0A7M7JIU0"/>
<dbReference type="EnsemblMetazoa" id="XM_022797063">
    <property type="protein sequence ID" value="XP_022652798"/>
    <property type="gene ID" value="LOC111246826"/>
</dbReference>
<evidence type="ECO:0000259" key="8">
    <source>
        <dbReference type="PROSITE" id="PS50262"/>
    </source>
</evidence>
<dbReference type="SMART" id="SM01381">
    <property type="entry name" value="7TM_GPCR_Srsx"/>
    <property type="match status" value="1"/>
</dbReference>
<dbReference type="EnsemblMetazoa" id="XM_022797065">
    <property type="protein sequence ID" value="XP_022652800"/>
    <property type="gene ID" value="LOC111246826"/>
</dbReference>
<dbReference type="EnsemblMetazoa" id="XM_022797067">
    <property type="protein sequence ID" value="XP_022652802"/>
    <property type="gene ID" value="LOC111246826"/>
</dbReference>
<keyword evidence="4 7" id="KW-1133">Transmembrane helix</keyword>
<protein>
    <recommendedName>
        <fullName evidence="8">G-protein coupled receptors family 1 profile domain-containing protein</fullName>
    </recommendedName>
</protein>
<dbReference type="EnsemblMetazoa" id="XM_022797062">
    <property type="protein sequence ID" value="XP_022652797"/>
    <property type="gene ID" value="LOC111246826"/>
</dbReference>
<reference evidence="9" key="1">
    <citation type="submission" date="2021-01" db="UniProtKB">
        <authorList>
            <consortium name="EnsemblMetazoa"/>
        </authorList>
    </citation>
    <scope>IDENTIFICATION</scope>
</reference>
<dbReference type="SUPFAM" id="SSF81321">
    <property type="entry name" value="Family A G protein-coupled receptor-like"/>
    <property type="match status" value="1"/>
</dbReference>
<evidence type="ECO:0000256" key="5">
    <source>
        <dbReference type="ARBA" id="ARBA00023136"/>
    </source>
</evidence>
<keyword evidence="10" id="KW-1185">Reference proteome</keyword>
<feature type="transmembrane region" description="Helical" evidence="7">
    <location>
        <begin position="130"/>
        <end position="151"/>
    </location>
</feature>
<evidence type="ECO:0000256" key="2">
    <source>
        <dbReference type="ARBA" id="ARBA00010663"/>
    </source>
</evidence>
<evidence type="ECO:0000256" key="1">
    <source>
        <dbReference type="ARBA" id="ARBA00004370"/>
    </source>
</evidence>
<feature type="transmembrane region" description="Helical" evidence="7">
    <location>
        <begin position="283"/>
        <end position="310"/>
    </location>
</feature>
<dbReference type="AlphaFoldDB" id="A0A7M7JIU0"/>
<dbReference type="EnsemblMetazoa" id="XM_022797060">
    <property type="protein sequence ID" value="XP_022652795"/>
    <property type="gene ID" value="LOC111246826"/>
</dbReference>
<dbReference type="KEGG" id="vde:111246826"/>
<feature type="transmembrane region" description="Helical" evidence="7">
    <location>
        <begin position="96"/>
        <end position="118"/>
    </location>
</feature>
<feature type="domain" description="G-protein coupled receptors family 1 profile" evidence="8">
    <location>
        <begin position="111"/>
        <end position="408"/>
    </location>
</feature>
<dbReference type="PRINTS" id="PR00237">
    <property type="entry name" value="GPCRRHODOPSN"/>
</dbReference>
<dbReference type="RefSeq" id="XP_022652799.1">
    <property type="nucleotide sequence ID" value="XM_022797064.1"/>
</dbReference>
<proteinExistence type="inferred from homology"/>
<feature type="region of interest" description="Disordered" evidence="6">
    <location>
        <begin position="319"/>
        <end position="346"/>
    </location>
</feature>
<feature type="region of interest" description="Disordered" evidence="6">
    <location>
        <begin position="17"/>
        <end position="36"/>
    </location>
</feature>
<dbReference type="OMA" id="KLSYGWA"/>
<dbReference type="InterPro" id="IPR053219">
    <property type="entry name" value="GPCR_Dmsr-1"/>
</dbReference>
<feature type="transmembrane region" description="Helical" evidence="7">
    <location>
        <begin position="176"/>
        <end position="204"/>
    </location>
</feature>
<dbReference type="Gene3D" id="1.20.1070.10">
    <property type="entry name" value="Rhodopsin 7-helix transmembrane proteins"/>
    <property type="match status" value="1"/>
</dbReference>